<accession>A0A8S3SJ95</accession>
<dbReference type="PROSITE" id="PS50082">
    <property type="entry name" value="WD_REPEATS_2"/>
    <property type="match status" value="3"/>
</dbReference>
<feature type="compositionally biased region" description="Basic and acidic residues" evidence="3">
    <location>
        <begin position="1425"/>
        <end position="1439"/>
    </location>
</feature>
<dbReference type="PANTHER" id="PTHR45532:SF3">
    <property type="match status" value="1"/>
</dbReference>
<evidence type="ECO:0000256" key="1">
    <source>
        <dbReference type="PROSITE-ProRule" id="PRU00221"/>
    </source>
</evidence>
<dbReference type="Proteomes" id="UP000683360">
    <property type="component" value="Unassembled WGS sequence"/>
</dbReference>
<feature type="compositionally biased region" description="Acidic residues" evidence="3">
    <location>
        <begin position="1489"/>
        <end position="1500"/>
    </location>
</feature>
<feature type="coiled-coil region" evidence="2">
    <location>
        <begin position="869"/>
        <end position="896"/>
    </location>
</feature>
<dbReference type="Gene3D" id="2.130.10.10">
    <property type="entry name" value="YVTN repeat-like/Quinoprotein amine dehydrogenase"/>
    <property type="match status" value="2"/>
</dbReference>
<feature type="compositionally biased region" description="Low complexity" evidence="3">
    <location>
        <begin position="1130"/>
        <end position="1139"/>
    </location>
</feature>
<feature type="compositionally biased region" description="Basic and acidic residues" evidence="3">
    <location>
        <begin position="1288"/>
        <end position="1314"/>
    </location>
</feature>
<feature type="compositionally biased region" description="Polar residues" evidence="3">
    <location>
        <begin position="1143"/>
        <end position="1154"/>
    </location>
</feature>
<feature type="region of interest" description="Disordered" evidence="3">
    <location>
        <begin position="1123"/>
        <end position="1154"/>
    </location>
</feature>
<proteinExistence type="predicted"/>
<sequence>MVHKADEEEVKSSICVTEVPSDDVEIGEDFGIDPTNRFALDEDEDLKAADDPELNKIKVQISESLEKAESVSSIVSEESEEESNPVLSENFTTVTYGLHPRSTYEHGKKNTDIMGMVYNSRMRQFVILDTKGITTWKRDMVDVRIQRALLYPKYEYKLITYLIYAKKYNCYFALGKDFSLRVWKFEKDNSRQLYKMKELANYTLRLKCEWDNVGGSWVKRVDLDQTLKHLYCCSDTDLHVYRLTDGQTLFKIERTHNMSITGCCYAPYYRALLTCSVDTTIKAWSLIDNPNDNKASSVKRLLHTFSGHSRAVSGMVLHPETQTMFITSSLDGTVRIWSLDTMEQLYSTTISSDGLLWMGLTDDNLLYISTCRSITLWHTNQFLKFWALARNNVNKLYLSGAEDKTTRVVAVCDDSSVKLFSRTNRKNLTTMLPVPPPDLLPLQKVLSVCYSREFTAIYILINPTKIWVYTARTDPCCKIGEINVLRMQHADMKGNGQTIRSPKVAAVGKGPAHRATENGMGNEIASSCSSLSNLNSPAMMWTDEGFCSPIRHSYLLMGLEDGRVLFTDPVIIGQKYMEFKASKDAISDMTHDENHNSLITLSRSKELMMVQIWTLPQLELSHELYCDVDITSYARINSSFLSGHESGHLNYYLLEPAEDAGLFKAKQEPKREDIIPKKQVEHRSKIVSVDGSLNMKIFCSCSDNGMIRIWDEFKVLLREICLDDEGATLSSACFLDNLANMLVAFKNHLYIIDRSKVCPQIKGIEDEDTFDKESHISEEQYVLYEGSIFHPEPVTLENYLVPFPDKKFTQDFLEGKLDSDSGDSEGDSDTDSTLSFAPSDIYDSPILTPDSLSMWDLTMDSEVSKFDLLEHMKRTIKHLKQKAEDEQNNQLALQQRNKHKIRLLTMSKKERKKRRKQMMLAQQNGEVPDFNDNDEDEEKLKFEMPQFGNSPGPTPVQTPSGSRPTTPDDTAEQEKTEQGVEKHKDELRTLEEIKAASPVPQRTYSMFDHLVPLRTIIEPKTIPRAEYELIRMPKTAHPVYDKSIKTTPSDLTMDIQFEKAFEEMRETLAKSPKDPSIPDISISLPSPIKLDKFVEEIQWEEKQLQGIIDTILSQNKEKEELEKAKKLAKTSKSSKNNKLQGSDPGSFSVHSHTASGQTVGYQAMDNISGFDDESKHGSQKPTMRNKRKSVKHLREAGMSEGSSAQQQQQETLEQETITTEKQEESKKAVEEPEDRTSKYNLKDVSLKDLSKGDKVVRKKKRPDSTRNKEADHDHKKEGSSDEEEELTEVQKKLKEHKLKEQKELRRKQMLERRMQQKKKGPTPEELLELKRQELLKQQSERMDIAPHLRPKPAPNMKPLDNQSSEKFKEDPMIKVDDQSMMESMEEQLWAMEAGVEPKQQGLMGTKLELPPLRKGTGALGIKAKYNPDRPRTMIGDRSKTPSMAPTPTRELDRLDTPEPGQQLKPGEQDDNLDTSNKAMNESTRKVADGEEGDLPEVGDELDPRWLDRPRSRIDRSGAETPTAALRRLKEQKANSQPIKVILPRESDQQLEASRTSPISEVEEGHAHQSIHDADDEFTDNEEFKQRLLKRGERAEEQDETLLTEEEKGLAHQRPYSSFHRKKMLPVSGEERRPQTAFARFKAELEILLEIPENLEELQTAFDKAMDKFQKIPGTPQTATKDKLLHRNNGLMFDENWPDREIERHLLLRMQKELRTRSALKKRQDWEDKLNEKRKLFTKRTVDNYSVSGTSTKSDSYILGQMQRANTSHMSLNTGQPTVTVRKRPQTAYAALQPFDKKELKAEKPFRYKIKKTPEASRPPSRIISPEPQPDLRMFDPRNPDAVRPTTVKSIPSKCQRYILVSRPKEKTHLPLPSPLEEQLLAERFPGIGMKVYQQHTELALKAKKYLASSYAVNIFGDEYLVFLQSKTITAGFDKVLYVFHLKLIKSHFAWCVVAKDIKNLGKIIT</sequence>
<dbReference type="Pfam" id="PF00400">
    <property type="entry name" value="WD40"/>
    <property type="match status" value="3"/>
</dbReference>
<evidence type="ECO:0000313" key="4">
    <source>
        <dbReference type="EMBL" id="CAG2216992.1"/>
    </source>
</evidence>
<comment type="caution">
    <text evidence="4">The sequence shown here is derived from an EMBL/GenBank/DDBJ whole genome shotgun (WGS) entry which is preliminary data.</text>
</comment>
<feature type="region of interest" description="Disordered" evidence="3">
    <location>
        <begin position="1403"/>
        <end position="1570"/>
    </location>
</feature>
<feature type="compositionally biased region" description="Basic and acidic residues" evidence="3">
    <location>
        <begin position="1363"/>
        <end position="1372"/>
    </location>
</feature>
<gene>
    <name evidence="4" type="ORF">MEDL_30731</name>
</gene>
<keyword evidence="1" id="KW-0853">WD repeat</keyword>
<evidence type="ECO:0000256" key="2">
    <source>
        <dbReference type="SAM" id="Coils"/>
    </source>
</evidence>
<feature type="region of interest" description="Disordered" evidence="3">
    <location>
        <begin position="1167"/>
        <end position="1327"/>
    </location>
</feature>
<keyword evidence="5" id="KW-1185">Reference proteome</keyword>
<feature type="compositionally biased region" description="Basic and acidic residues" evidence="3">
    <location>
        <begin position="1262"/>
        <end position="1279"/>
    </location>
</feature>
<feature type="compositionally biased region" description="Low complexity" evidence="3">
    <location>
        <begin position="1815"/>
        <end position="1825"/>
    </location>
</feature>
<dbReference type="InterPro" id="IPR036322">
    <property type="entry name" value="WD40_repeat_dom_sf"/>
</dbReference>
<feature type="compositionally biased region" description="Basic and acidic residues" evidence="3">
    <location>
        <begin position="1218"/>
        <end position="1255"/>
    </location>
</feature>
<organism evidence="4 5">
    <name type="scientific">Mytilus edulis</name>
    <name type="common">Blue mussel</name>
    <dbReference type="NCBI Taxonomy" id="6550"/>
    <lineage>
        <taxon>Eukaryota</taxon>
        <taxon>Metazoa</taxon>
        <taxon>Spiralia</taxon>
        <taxon>Lophotrochozoa</taxon>
        <taxon>Mollusca</taxon>
        <taxon>Bivalvia</taxon>
        <taxon>Autobranchia</taxon>
        <taxon>Pteriomorphia</taxon>
        <taxon>Mytilida</taxon>
        <taxon>Mytiloidea</taxon>
        <taxon>Mytilidae</taxon>
        <taxon>Mytilinae</taxon>
        <taxon>Mytilus</taxon>
    </lineage>
</organism>
<dbReference type="SUPFAM" id="SSF50978">
    <property type="entry name" value="WD40 repeat-like"/>
    <property type="match status" value="2"/>
</dbReference>
<dbReference type="SMART" id="SM00320">
    <property type="entry name" value="WD40"/>
    <property type="match status" value="6"/>
</dbReference>
<feature type="region of interest" description="Disordered" evidence="3">
    <location>
        <begin position="1344"/>
        <end position="1372"/>
    </location>
</feature>
<feature type="compositionally biased region" description="Polar residues" evidence="3">
    <location>
        <begin position="947"/>
        <end position="968"/>
    </location>
</feature>
<dbReference type="PANTHER" id="PTHR45532">
    <property type="entry name" value="WD REPEAT-CONTAINING PROTEIN 97"/>
    <property type="match status" value="1"/>
</dbReference>
<reference evidence="4" key="1">
    <citation type="submission" date="2021-03" db="EMBL/GenBank/DDBJ databases">
        <authorList>
            <person name="Bekaert M."/>
        </authorList>
    </citation>
    <scope>NUCLEOTIDE SEQUENCE</scope>
</reference>
<feature type="region of interest" description="Disordered" evidence="3">
    <location>
        <begin position="905"/>
        <end position="983"/>
    </location>
</feature>
<keyword evidence="2" id="KW-0175">Coiled coil</keyword>
<evidence type="ECO:0000313" key="5">
    <source>
        <dbReference type="Proteomes" id="UP000683360"/>
    </source>
</evidence>
<feature type="compositionally biased region" description="Basic and acidic residues" evidence="3">
    <location>
        <begin position="972"/>
        <end position="983"/>
    </location>
</feature>
<feature type="compositionally biased region" description="Low complexity" evidence="3">
    <location>
        <begin position="1199"/>
        <end position="1217"/>
    </location>
</feature>
<feature type="repeat" description="WD" evidence="1">
    <location>
        <begin position="305"/>
        <end position="347"/>
    </location>
</feature>
<evidence type="ECO:0000256" key="3">
    <source>
        <dbReference type="SAM" id="MobiDB-lite"/>
    </source>
</evidence>
<feature type="compositionally biased region" description="Basic and acidic residues" evidence="3">
    <location>
        <begin position="1501"/>
        <end position="1517"/>
    </location>
</feature>
<dbReference type="EMBL" id="CAJPWZ010001500">
    <property type="protein sequence ID" value="CAG2216992.1"/>
    <property type="molecule type" value="Genomic_DNA"/>
</dbReference>
<dbReference type="OrthoDB" id="6262491at2759"/>
<feature type="repeat" description="WD" evidence="1">
    <location>
        <begin position="679"/>
        <end position="711"/>
    </location>
</feature>
<dbReference type="InterPro" id="IPR001680">
    <property type="entry name" value="WD40_rpt"/>
</dbReference>
<dbReference type="InterPro" id="IPR015943">
    <property type="entry name" value="WD40/YVTN_repeat-like_dom_sf"/>
</dbReference>
<name>A0A8S3SJ95_MYTED</name>
<feature type="repeat" description="WD" evidence="1">
    <location>
        <begin position="253"/>
        <end position="286"/>
    </location>
</feature>
<feature type="compositionally biased region" description="Polar residues" evidence="3">
    <location>
        <begin position="1549"/>
        <end position="1558"/>
    </location>
</feature>
<feature type="region of interest" description="Disordered" evidence="3">
    <location>
        <begin position="1812"/>
        <end position="1846"/>
    </location>
</feature>
<protein>
    <submittedName>
        <fullName evidence="4">Uncharacterized protein</fullName>
    </submittedName>
</protein>
<dbReference type="PROSITE" id="PS50294">
    <property type="entry name" value="WD_REPEATS_REGION"/>
    <property type="match status" value="1"/>
</dbReference>